<comment type="caution">
    <text evidence="2">The sequence shown here is derived from an EMBL/GenBank/DDBJ whole genome shotgun (WGS) entry which is preliminary data.</text>
</comment>
<evidence type="ECO:0000313" key="3">
    <source>
        <dbReference type="Proteomes" id="UP000186817"/>
    </source>
</evidence>
<keyword evidence="3" id="KW-1185">Reference proteome</keyword>
<gene>
    <name evidence="2" type="ORF">AK812_SmicGene8806</name>
</gene>
<accession>A0A1Q9EJW6</accession>
<feature type="region of interest" description="Disordered" evidence="1">
    <location>
        <begin position="423"/>
        <end position="454"/>
    </location>
</feature>
<feature type="compositionally biased region" description="Basic residues" evidence="1">
    <location>
        <begin position="445"/>
        <end position="454"/>
    </location>
</feature>
<reference evidence="2 3" key="1">
    <citation type="submission" date="2016-02" db="EMBL/GenBank/DDBJ databases">
        <title>Genome analysis of coral dinoflagellate symbionts highlights evolutionary adaptations to a symbiotic lifestyle.</title>
        <authorList>
            <person name="Aranda M."/>
            <person name="Li Y."/>
            <person name="Liew Y.J."/>
            <person name="Baumgarten S."/>
            <person name="Simakov O."/>
            <person name="Wilson M."/>
            <person name="Piel J."/>
            <person name="Ashoor H."/>
            <person name="Bougouffa S."/>
            <person name="Bajic V.B."/>
            <person name="Ryu T."/>
            <person name="Ravasi T."/>
            <person name="Bayer T."/>
            <person name="Micklem G."/>
            <person name="Kim H."/>
            <person name="Bhak J."/>
            <person name="Lajeunesse T.C."/>
            <person name="Voolstra C.R."/>
        </authorList>
    </citation>
    <scope>NUCLEOTIDE SEQUENCE [LARGE SCALE GENOMIC DNA]</scope>
    <source>
        <strain evidence="2 3">CCMP2467</strain>
    </source>
</reference>
<dbReference type="Proteomes" id="UP000186817">
    <property type="component" value="Unassembled WGS sequence"/>
</dbReference>
<dbReference type="EMBL" id="LSRX01000132">
    <property type="protein sequence ID" value="OLQ07732.1"/>
    <property type="molecule type" value="Genomic_DNA"/>
</dbReference>
<evidence type="ECO:0000313" key="2">
    <source>
        <dbReference type="EMBL" id="OLQ07732.1"/>
    </source>
</evidence>
<proteinExistence type="predicted"/>
<sequence>MVYSPELQVETGENSWSLAEIEFRHENVKVEAALPFNRKNAWFLDGRPAETASVKSAGTEAFQALDGIVSTYAQSDGSYSDPAREISSGRFADGAVGGTGLAAQLCIDFKETYKANHFVMVSTPRGTPPKSWTVRAAHVLTAEPDKWVVVNNRSSDEPIFPLNYAREFIQEERLTCPQPQVMPCEAMQCPLNHFPSDDNCGDYLCRESDEAKCCIKRATCEGFTCADETHSLVKDPSTVHCASDKCGEEDTETCCVRRQPCMDVDCGIRPDGVEKESKLCRYGACTEEDGCCAMPTCSSVHKSCPEGFTFKANHATRTCETGDCPHEECCDPREVCTALVCPNATHADRLDKLREITLVVQDLCRSLACPEATHVRKAFADENLCRGVECELTTDGATCCWVKKPRQCPSGLEEGHCNPKTHRGNQGLGQIPMPEPNASFDIGRSTRRSGRRRDRTVQCIGPNHYDSFSCPGNVDSKCNYW</sequence>
<evidence type="ECO:0000256" key="1">
    <source>
        <dbReference type="SAM" id="MobiDB-lite"/>
    </source>
</evidence>
<dbReference type="AlphaFoldDB" id="A0A1Q9EJW6"/>
<protein>
    <submittedName>
        <fullName evidence="2">Uncharacterized protein</fullName>
    </submittedName>
</protein>
<name>A0A1Q9EJW6_SYMMI</name>
<organism evidence="2 3">
    <name type="scientific">Symbiodinium microadriaticum</name>
    <name type="common">Dinoflagellate</name>
    <name type="synonym">Zooxanthella microadriatica</name>
    <dbReference type="NCBI Taxonomy" id="2951"/>
    <lineage>
        <taxon>Eukaryota</taxon>
        <taxon>Sar</taxon>
        <taxon>Alveolata</taxon>
        <taxon>Dinophyceae</taxon>
        <taxon>Suessiales</taxon>
        <taxon>Symbiodiniaceae</taxon>
        <taxon>Symbiodinium</taxon>
    </lineage>
</organism>